<keyword evidence="2 5" id="KW-0217">Developmental protein</keyword>
<evidence type="ECO:0000256" key="5">
    <source>
        <dbReference type="RuleBase" id="RU364012"/>
    </source>
</evidence>
<gene>
    <name evidence="7" type="ORF">HYC85_014897</name>
</gene>
<sequence>MATLKIISAALKLVDVKKENLKKAFEDLQSHSSSLSSFNLTWSDLDSYFTSLQSSLQHDFNLLQSQSQPQPQPQSQQLLQIEPQSQSPKSSVIVNSARPELKSFCENMDGLGLRKYMIERPKVRNSIRVELPDALRGAADAAAMVLDAMEGFYVANSKGDKDFELCTVRRCCVVLLEELQGLKVEIIRAEVKVRAMKLAAEWKGKVSVGGENPLEALAFLHLLAAYGLADGFDVEELLEFAVIAAKFRQATELCRVLGFGDKISDLIIKLISKGKQLLAVKFIFEFDLADKFQPVPLLKEHVKESKKLAQKVFKGGKNSFQSQNEAATKEVCALKSVVKVIEDHKLESEYPTEKLMKRIETLEKLKADRKRAVTAPVSMIQQQSKPQEMSGTKRPRITANSTVLASQQSQLQPAGLLPEPHAPYSSSLAGLYGLAGSISAVPYAGSSAGLYDSARAPLGIPGNVVPTQPHVNPSESHLPSSYFDRPIAYGGYGLPPQYHLPYYPQ</sequence>
<reference evidence="8" key="1">
    <citation type="journal article" date="2020" name="Nat. Commun.">
        <title>Genome assembly of wild tea tree DASZ reveals pedigree and selection history of tea varieties.</title>
        <authorList>
            <person name="Zhang W."/>
            <person name="Zhang Y."/>
            <person name="Qiu H."/>
            <person name="Guo Y."/>
            <person name="Wan H."/>
            <person name="Zhang X."/>
            <person name="Scossa F."/>
            <person name="Alseekh S."/>
            <person name="Zhang Q."/>
            <person name="Wang P."/>
            <person name="Xu L."/>
            <person name="Schmidt M.H."/>
            <person name="Jia X."/>
            <person name="Li D."/>
            <person name="Zhu A."/>
            <person name="Guo F."/>
            <person name="Chen W."/>
            <person name="Ni D."/>
            <person name="Usadel B."/>
            <person name="Fernie A.R."/>
            <person name="Wen W."/>
        </authorList>
    </citation>
    <scope>NUCLEOTIDE SEQUENCE [LARGE SCALE GENOMIC DNA]</scope>
    <source>
        <strain evidence="8">cv. G240</strain>
    </source>
</reference>
<name>A0A7J7H7N8_CAMSI</name>
<dbReference type="GO" id="GO:0030154">
    <property type="term" value="P:cell differentiation"/>
    <property type="evidence" value="ECO:0007669"/>
    <property type="project" value="UniProtKB-KW"/>
</dbReference>
<feature type="compositionally biased region" description="Low complexity" evidence="6">
    <location>
        <begin position="65"/>
        <end position="88"/>
    </location>
</feature>
<comment type="caution">
    <text evidence="7">The sequence shown here is derived from an EMBL/GenBank/DDBJ whole genome shotgun (WGS) entry which is preliminary data.</text>
</comment>
<organism evidence="7 8">
    <name type="scientific">Camellia sinensis</name>
    <name type="common">Tea plant</name>
    <name type="synonym">Thea sinensis</name>
    <dbReference type="NCBI Taxonomy" id="4442"/>
    <lineage>
        <taxon>Eukaryota</taxon>
        <taxon>Viridiplantae</taxon>
        <taxon>Streptophyta</taxon>
        <taxon>Embryophyta</taxon>
        <taxon>Tracheophyta</taxon>
        <taxon>Spermatophyta</taxon>
        <taxon>Magnoliopsida</taxon>
        <taxon>eudicotyledons</taxon>
        <taxon>Gunneridae</taxon>
        <taxon>Pentapetalae</taxon>
        <taxon>asterids</taxon>
        <taxon>Ericales</taxon>
        <taxon>Theaceae</taxon>
        <taxon>Camellia</taxon>
    </lineage>
</organism>
<feature type="compositionally biased region" description="Polar residues" evidence="6">
    <location>
        <begin position="379"/>
        <end position="390"/>
    </location>
</feature>
<reference evidence="7 8" key="2">
    <citation type="submission" date="2020-07" db="EMBL/GenBank/DDBJ databases">
        <title>Genome assembly of wild tea tree DASZ reveals pedigree and selection history of tea varieties.</title>
        <authorList>
            <person name="Zhang W."/>
        </authorList>
    </citation>
    <scope>NUCLEOTIDE SEQUENCE [LARGE SCALE GENOMIC DNA]</scope>
    <source>
        <strain evidence="8">cv. G240</strain>
        <tissue evidence="7">Leaf</tissue>
    </source>
</reference>
<dbReference type="GO" id="GO:0009908">
    <property type="term" value="P:flower development"/>
    <property type="evidence" value="ECO:0007669"/>
    <property type="project" value="UniProtKB-KW"/>
</dbReference>
<evidence type="ECO:0000256" key="2">
    <source>
        <dbReference type="ARBA" id="ARBA00022473"/>
    </source>
</evidence>
<evidence type="ECO:0000256" key="1">
    <source>
        <dbReference type="ARBA" id="ARBA00008956"/>
    </source>
</evidence>
<dbReference type="Pfam" id="PF07899">
    <property type="entry name" value="Frigida"/>
    <property type="match status" value="1"/>
</dbReference>
<evidence type="ECO:0000256" key="6">
    <source>
        <dbReference type="SAM" id="MobiDB-lite"/>
    </source>
</evidence>
<dbReference type="InterPro" id="IPR012474">
    <property type="entry name" value="Frigida"/>
</dbReference>
<evidence type="ECO:0000256" key="3">
    <source>
        <dbReference type="ARBA" id="ARBA00022782"/>
    </source>
</evidence>
<keyword evidence="4 5" id="KW-0287">Flowering</keyword>
<dbReference type="PANTHER" id="PTHR31791:SF47">
    <property type="entry name" value="INACTIVE FRIGIDA-LIKE PROTEIN 2"/>
    <property type="match status" value="1"/>
</dbReference>
<dbReference type="PANTHER" id="PTHR31791">
    <property type="entry name" value="FRIGIDA-LIKE PROTEIN 3-RELATED"/>
    <property type="match status" value="1"/>
</dbReference>
<accession>A0A7J7H7N8</accession>
<evidence type="ECO:0000256" key="4">
    <source>
        <dbReference type="ARBA" id="ARBA00023089"/>
    </source>
</evidence>
<keyword evidence="8" id="KW-1185">Reference proteome</keyword>
<protein>
    <recommendedName>
        <fullName evidence="5">FRIGIDA-like protein</fullName>
    </recommendedName>
</protein>
<keyword evidence="3 5" id="KW-0221">Differentiation</keyword>
<feature type="region of interest" description="Disordered" evidence="6">
    <location>
        <begin position="374"/>
        <end position="394"/>
    </location>
</feature>
<dbReference type="Proteomes" id="UP000593564">
    <property type="component" value="Unassembled WGS sequence"/>
</dbReference>
<dbReference type="EMBL" id="JACBKZ010000006">
    <property type="protein sequence ID" value="KAF5948940.1"/>
    <property type="molecule type" value="Genomic_DNA"/>
</dbReference>
<comment type="similarity">
    <text evidence="1 5">Belongs to the Frigida family.</text>
</comment>
<feature type="region of interest" description="Disordered" evidence="6">
    <location>
        <begin position="65"/>
        <end position="92"/>
    </location>
</feature>
<dbReference type="AlphaFoldDB" id="A0A7J7H7N8"/>
<proteinExistence type="inferred from homology"/>
<evidence type="ECO:0000313" key="7">
    <source>
        <dbReference type="EMBL" id="KAF5948940.1"/>
    </source>
</evidence>
<evidence type="ECO:0000313" key="8">
    <source>
        <dbReference type="Proteomes" id="UP000593564"/>
    </source>
</evidence>